<evidence type="ECO:0000256" key="1">
    <source>
        <dbReference type="SAM" id="Coils"/>
    </source>
</evidence>
<evidence type="ECO:0000256" key="2">
    <source>
        <dbReference type="SAM" id="MobiDB-lite"/>
    </source>
</evidence>
<keyword evidence="1" id="KW-0175">Coiled coil</keyword>
<reference evidence="3 4" key="1">
    <citation type="submission" date="2024-10" db="EMBL/GenBank/DDBJ databases">
        <title>Updated reference genomes for cyclostephanoid diatoms.</title>
        <authorList>
            <person name="Roberts W.R."/>
            <person name="Alverson A.J."/>
        </authorList>
    </citation>
    <scope>NUCLEOTIDE SEQUENCE [LARGE SCALE GENOMIC DNA]</scope>
    <source>
        <strain evidence="3 4">AJA276-08</strain>
    </source>
</reference>
<evidence type="ECO:0000313" key="3">
    <source>
        <dbReference type="EMBL" id="KAL3784076.1"/>
    </source>
</evidence>
<keyword evidence="4" id="KW-1185">Reference proteome</keyword>
<protein>
    <submittedName>
        <fullName evidence="3">Uncharacterized protein</fullName>
    </submittedName>
</protein>
<gene>
    <name evidence="3" type="ORF">ACHAW5_008016</name>
</gene>
<feature type="region of interest" description="Disordered" evidence="2">
    <location>
        <begin position="284"/>
        <end position="307"/>
    </location>
</feature>
<accession>A0ABD3P8F7</accession>
<feature type="region of interest" description="Disordered" evidence="2">
    <location>
        <begin position="1"/>
        <end position="152"/>
    </location>
</feature>
<dbReference type="AlphaFoldDB" id="A0ABD3P8F7"/>
<comment type="caution">
    <text evidence="3">The sequence shown here is derived from an EMBL/GenBank/DDBJ whole genome shotgun (WGS) entry which is preliminary data.</text>
</comment>
<proteinExistence type="predicted"/>
<feature type="compositionally biased region" description="Basic and acidic residues" evidence="2">
    <location>
        <begin position="111"/>
        <end position="120"/>
    </location>
</feature>
<name>A0ABD3P8F7_9STRA</name>
<dbReference type="Proteomes" id="UP001530315">
    <property type="component" value="Unassembled WGS sequence"/>
</dbReference>
<feature type="compositionally biased region" description="Basic and acidic residues" evidence="2">
    <location>
        <begin position="62"/>
        <end position="78"/>
    </location>
</feature>
<dbReference type="EMBL" id="JALLAZ020000942">
    <property type="protein sequence ID" value="KAL3784076.1"/>
    <property type="molecule type" value="Genomic_DNA"/>
</dbReference>
<sequence length="968" mass="112651">MARSLSRGRFDRWGDHISSGPESNSDSYGGGHMETLRPLRKLTYTPRGGTTLGPYSTPPRSPLDRKHYDYPDHRDPVSEGRTFGGVRSGSGATRESPGGYLRAFDDDQDDRDPSESRHQALDVLSRMRSGGITASRSPLLRAPSPRGDRRGGAVLLDREDDIGTTTYDGVELSRYEILGMMEDLKMKGKQVSLLRREITEAEMKHEEEVSNLNREMNQMQARHEEEVSNLNREMNQMQVMHEEDVASVRTKLVSTFKEDMQDMKTEWEDAFQRLKDESDARQRAMEGELKDSARAKSDAEAQLAEHRTVIEEERRRFTEEMEDLKKSKEEDLERLRSMYEEHLNGLKEDTKMLLEENEKVKSDLEELNSEYDKALKASVRWEKEALNLKGELNNVCDENDNYARHCEALEEKQTRLEREYDAAKDEWERHRLTQAEKTRLEKELNTAVKERDEAMAGYDDLVKKLDEIQEERTLESRYTEALVKQRDNMNAIIESTQQEMEELKSMIKELSGLNNQYAELGKEFNLPLGNPSSIRDELLKADKMKERLELLSKERERYNATVKALKVDLRILHGGNVGAETSLQEHMRLLNEKWETNDSHLKQVDKLKSELESSVQLLEENAKERAEHHDRVSRLEKDLGEAQTVLVKMERDQFSLNSELTSLREVEKKCEKLQDAMNKMKDINEGLQKKLEKAYYDHEETQRELTKKCEKLQDTMNKMKDINEGLQKKLEKAYYDHEATQRELTSQIQTFELELSVLSQEKDAMESQEAEIKRLKEMLNRSRKIQSQDMEDAQNEVAESYKLQVRLMEEKHADQDRRNKKKIEELESALNELKESLDQKSMTEIKRRGEFAKQRQELEILRSKERHLETHVNQLEEHISKVVADYEAKLQCSSQTICSNGSDEEVKATKNQVRELEKKLEVTSAAMKQLGKNSLLMEKENKRLKNDKNELKSKLRKLVDCAEKFGPK</sequence>
<feature type="coiled-coil region" evidence="1">
    <location>
        <begin position="601"/>
        <end position="961"/>
    </location>
</feature>
<evidence type="ECO:0000313" key="4">
    <source>
        <dbReference type="Proteomes" id="UP001530315"/>
    </source>
</evidence>
<organism evidence="3 4">
    <name type="scientific">Stephanodiscus triporus</name>
    <dbReference type="NCBI Taxonomy" id="2934178"/>
    <lineage>
        <taxon>Eukaryota</taxon>
        <taxon>Sar</taxon>
        <taxon>Stramenopiles</taxon>
        <taxon>Ochrophyta</taxon>
        <taxon>Bacillariophyta</taxon>
        <taxon>Coscinodiscophyceae</taxon>
        <taxon>Thalassiosirophycidae</taxon>
        <taxon>Stephanodiscales</taxon>
        <taxon>Stephanodiscaceae</taxon>
        <taxon>Stephanodiscus</taxon>
    </lineage>
</organism>